<proteinExistence type="predicted"/>
<dbReference type="RefSeq" id="WP_089797814.1">
    <property type="nucleotide sequence ID" value="NZ_FPBP01000026.1"/>
</dbReference>
<feature type="compositionally biased region" description="Basic residues" evidence="1">
    <location>
        <begin position="384"/>
        <end position="396"/>
    </location>
</feature>
<keyword evidence="3" id="KW-1185">Reference proteome</keyword>
<organism evidence="2 3">
    <name type="scientific">Halomonas korlensis</name>
    <dbReference type="NCBI Taxonomy" id="463301"/>
    <lineage>
        <taxon>Bacteria</taxon>
        <taxon>Pseudomonadati</taxon>
        <taxon>Pseudomonadota</taxon>
        <taxon>Gammaproteobacteria</taxon>
        <taxon>Oceanospirillales</taxon>
        <taxon>Halomonadaceae</taxon>
        <taxon>Halomonas</taxon>
    </lineage>
</organism>
<evidence type="ECO:0008006" key="4">
    <source>
        <dbReference type="Google" id="ProtNLM"/>
    </source>
</evidence>
<evidence type="ECO:0000313" key="2">
    <source>
        <dbReference type="EMBL" id="SFU98512.1"/>
    </source>
</evidence>
<dbReference type="EMBL" id="FPBP01000026">
    <property type="protein sequence ID" value="SFU98512.1"/>
    <property type="molecule type" value="Genomic_DNA"/>
</dbReference>
<reference evidence="3" key="1">
    <citation type="submission" date="2016-10" db="EMBL/GenBank/DDBJ databases">
        <authorList>
            <person name="Varghese N."/>
            <person name="Submissions S."/>
        </authorList>
    </citation>
    <scope>NUCLEOTIDE SEQUENCE [LARGE SCALE GENOMIC DNA]</scope>
    <source>
        <strain evidence="3">CGMCC 1.6981</strain>
    </source>
</reference>
<dbReference type="OrthoDB" id="6008408at2"/>
<dbReference type="AlphaFoldDB" id="A0A1I7KM58"/>
<sequence length="445" mass="51009">MQHVKHNLQPDLFDGLAEARYYHDPKRFGTFAILRDDPTRKKKVQRTYPLRELAQVIDSLDPNTDTWISQGEFKGFNRRVVNLLRTGVIFADLDYYYTPFSSYDPEAMAWAVVQRCHDEGLPIPSVVLFSGRGLQVKWLLDDPIPGRALPRWNAVQQALGAALADMGADPSARDASRVLRLCGTVNTKTQEYARVVYVNGSMHAPTAYSFDEFADSVLPLTRDELQQKREARQARRERLILIEGHRQGPLKGLHGGQLAWDRMHDLKRLAELRGGLQEGERMTFLLWQMNFAFLSGQIHPSQSWYEAKSLAASIDPSWNMPIGDLSTLYAKAKAHQRGERIELNGREYTPLYTPKNQTLIEIFRITPDEERQLRTIVSEGESLRRHREREKARRRAQGAQSREEYLKATASRKTQARALREQGLSIRKIATAMETSVSQVQRLLR</sequence>
<evidence type="ECO:0000256" key="1">
    <source>
        <dbReference type="SAM" id="MobiDB-lite"/>
    </source>
</evidence>
<feature type="region of interest" description="Disordered" evidence="1">
    <location>
        <begin position="381"/>
        <end position="411"/>
    </location>
</feature>
<protein>
    <recommendedName>
        <fullName evidence="4">Replication protein</fullName>
    </recommendedName>
</protein>
<name>A0A1I7KM58_9GAMM</name>
<gene>
    <name evidence="2" type="ORF">SAMN04487955_12617</name>
</gene>
<accession>A0A1I7KM58</accession>
<evidence type="ECO:0000313" key="3">
    <source>
        <dbReference type="Proteomes" id="UP000198693"/>
    </source>
</evidence>
<dbReference type="Gene3D" id="3.30.70.1790">
    <property type="entry name" value="RepB DNA-primase, N-terminal domain"/>
    <property type="match status" value="1"/>
</dbReference>
<dbReference type="Proteomes" id="UP000198693">
    <property type="component" value="Unassembled WGS sequence"/>
</dbReference>